<dbReference type="Gene3D" id="3.30.1370.120">
    <property type="match status" value="1"/>
</dbReference>
<evidence type="ECO:0000259" key="9">
    <source>
        <dbReference type="SMART" id="SM00965"/>
    </source>
</evidence>
<accession>A0A2M7SFN3</accession>
<dbReference type="Gene3D" id="3.30.1370.130">
    <property type="match status" value="1"/>
</dbReference>
<keyword evidence="5" id="KW-0998">Cell outer membrane</keyword>
<keyword evidence="3" id="KW-0732">Signal</keyword>
<keyword evidence="4" id="KW-0472">Membrane</keyword>
<reference evidence="11" key="1">
    <citation type="submission" date="2017-09" db="EMBL/GenBank/DDBJ databases">
        <title>Depth-based differentiation of microbial function through sediment-hosted aquifers and enrichment of novel symbionts in the deep terrestrial subsurface.</title>
        <authorList>
            <person name="Probst A.J."/>
            <person name="Ladd B."/>
            <person name="Jarett J.K."/>
            <person name="Geller-Mcgrath D.E."/>
            <person name="Sieber C.M.K."/>
            <person name="Emerson J.B."/>
            <person name="Anantharaman K."/>
            <person name="Thomas B.C."/>
            <person name="Malmstrom R."/>
            <person name="Stieglmeier M."/>
            <person name="Klingl A."/>
            <person name="Woyke T."/>
            <person name="Ryan C.M."/>
            <person name="Banfield J.F."/>
        </authorList>
    </citation>
    <scope>NUCLEOTIDE SEQUENCE [LARGE SCALE GENOMIC DNA]</scope>
</reference>
<dbReference type="InterPro" id="IPR038591">
    <property type="entry name" value="NolW-like_sf"/>
</dbReference>
<evidence type="ECO:0000313" key="11">
    <source>
        <dbReference type="Proteomes" id="UP000229307"/>
    </source>
</evidence>
<dbReference type="InterPro" id="IPR021731">
    <property type="entry name" value="AMIN_dom"/>
</dbReference>
<dbReference type="PROSITE" id="PS00875">
    <property type="entry name" value="T2SP_D"/>
    <property type="match status" value="1"/>
</dbReference>
<feature type="domain" description="Secretin/TonB short N-terminal" evidence="9">
    <location>
        <begin position="486"/>
        <end position="535"/>
    </location>
</feature>
<name>A0A2M7SFN3_9BACT</name>
<comment type="similarity">
    <text evidence="6">Belongs to the bacterial secretin family.</text>
</comment>
<dbReference type="GO" id="GO:0009279">
    <property type="term" value="C:cell outer membrane"/>
    <property type="evidence" value="ECO:0007669"/>
    <property type="project" value="UniProtKB-SubCell"/>
</dbReference>
<sequence length="840" mass="90776">MKKYGKAAFLLISLRSAIITIFMEFIFSGSSGAVEIKTVKAVQENGTIKIEIMLDKSVSYKYFPLENPPRIIINLFEVKTDEKQISVDVPEIKSMKVSQFSTRPKLIAQIAAELAASPQDIKASQSGTSISVSFAVKQAVEEAVVEVEAAPAEAVEVEPQVPEAENPPVEITEQPKENMAVEPAAVVTQAVASAESVPAEVQNAAAAATAEVTPVATVAEAEPKEVVPPVAVAETPQIEVKKEEVPAEKVQEVPPVVEAVAPVEAAQVLPLETKGSAVTGEDISVKFPYIPLKKGESMLRGLLVSETAEGVTVRINLSNPVSYKNFTLNNPPRLVIDLSGTVVSEKRTVQVNRQMLREIRAAQYEGRPNPETRIVFELTKIPQKVNVTKENSSIIVSLSDTAYTTYKKTEEPAGSVRAEAAPAEEKKVPDAGKQEAAGQLKAEEGTIPEAAPQVVPAVPKKEAVSLDFREAEIGDIIRILAKKAKINIIGTEEVKGKVTIHLDDVDPKDALDIILKLYGYDYEKQAENIFRIVKIEAKGKTGEITKDEKVYVTKSFVIKYAKAAQISTTISKMLSKDGMIQADEPSNTLILIDAPDNIEVISRMIEELDLAPKQVSIEVKFAEVSNSSGEDINTIWNRIGKSGSPVTGKIMFTPEKGTGVGITISTADLEAVINVFRSKTDFNILSQPQIVCLDNQQASIQVGSKVPYKQISTTTGAGGSITSSEQIVYLDVGVLLNVTPHISGASSVILELDPQISTYEYGADVPGVPIINTRQLKSRVLINDGQTLIVGGLIRDEIRSSEYKVPLLGDIPLLGALFRYTSKSKTKVNLVIFITPHIVK</sequence>
<dbReference type="InterPro" id="IPR001775">
    <property type="entry name" value="GspD/PilQ"/>
</dbReference>
<dbReference type="GO" id="GO:0009306">
    <property type="term" value="P:protein secretion"/>
    <property type="evidence" value="ECO:0007669"/>
    <property type="project" value="InterPro"/>
</dbReference>
<comment type="caution">
    <text evidence="10">The sequence shown here is derived from an EMBL/GenBank/DDBJ whole genome shotgun (WGS) entry which is preliminary data.</text>
</comment>
<dbReference type="InterPro" id="IPR005644">
    <property type="entry name" value="NolW-like"/>
</dbReference>
<dbReference type="Pfam" id="PF03958">
    <property type="entry name" value="Secretin_N"/>
    <property type="match status" value="1"/>
</dbReference>
<feature type="region of interest" description="Disordered" evidence="8">
    <location>
        <begin position="410"/>
        <end position="432"/>
    </location>
</feature>
<dbReference type="Pfam" id="PF07660">
    <property type="entry name" value="STN"/>
    <property type="match status" value="1"/>
</dbReference>
<dbReference type="Pfam" id="PF11741">
    <property type="entry name" value="AMIN"/>
    <property type="match status" value="2"/>
</dbReference>
<evidence type="ECO:0000256" key="3">
    <source>
        <dbReference type="ARBA" id="ARBA00022729"/>
    </source>
</evidence>
<dbReference type="InterPro" id="IPR011662">
    <property type="entry name" value="Secretin/TonB_short_N"/>
</dbReference>
<evidence type="ECO:0000256" key="2">
    <source>
        <dbReference type="ARBA" id="ARBA00022448"/>
    </source>
</evidence>
<dbReference type="PANTHER" id="PTHR30332">
    <property type="entry name" value="PROBABLE GENERAL SECRETION PATHWAY PROTEIN D"/>
    <property type="match status" value="1"/>
</dbReference>
<dbReference type="InterPro" id="IPR004846">
    <property type="entry name" value="T2SS/T3SS_dom"/>
</dbReference>
<evidence type="ECO:0000256" key="5">
    <source>
        <dbReference type="ARBA" id="ARBA00023237"/>
    </source>
</evidence>
<dbReference type="AlphaFoldDB" id="A0A2M7SFN3"/>
<evidence type="ECO:0000256" key="1">
    <source>
        <dbReference type="ARBA" id="ARBA00004370"/>
    </source>
</evidence>
<evidence type="ECO:0000256" key="6">
    <source>
        <dbReference type="RuleBase" id="RU004003"/>
    </source>
</evidence>
<feature type="compositionally biased region" description="Basic and acidic residues" evidence="8">
    <location>
        <begin position="423"/>
        <end position="432"/>
    </location>
</feature>
<protein>
    <recommendedName>
        <fullName evidence="9">Secretin/TonB short N-terminal domain-containing protein</fullName>
    </recommendedName>
</protein>
<proteinExistence type="inferred from homology"/>
<evidence type="ECO:0000256" key="8">
    <source>
        <dbReference type="SAM" id="MobiDB-lite"/>
    </source>
</evidence>
<comment type="subcellular location">
    <subcellularLocation>
        <location evidence="7">Cell outer membrane</location>
    </subcellularLocation>
    <subcellularLocation>
        <location evidence="1">Membrane</location>
    </subcellularLocation>
</comment>
<dbReference type="InterPro" id="IPR050810">
    <property type="entry name" value="Bact_Secretion_Sys_Channel"/>
</dbReference>
<evidence type="ECO:0000256" key="7">
    <source>
        <dbReference type="RuleBase" id="RU004004"/>
    </source>
</evidence>
<dbReference type="InterPro" id="IPR004845">
    <property type="entry name" value="T2SS_GspD_CS"/>
</dbReference>
<dbReference type="EMBL" id="PFMR01000003">
    <property type="protein sequence ID" value="PIZ18308.1"/>
    <property type="molecule type" value="Genomic_DNA"/>
</dbReference>
<organism evidence="10 11">
    <name type="scientific">Candidatus Desantisbacteria bacterium CG_4_10_14_0_8_um_filter_48_22</name>
    <dbReference type="NCBI Taxonomy" id="1974543"/>
    <lineage>
        <taxon>Bacteria</taxon>
        <taxon>Candidatus Desantisiibacteriota</taxon>
    </lineage>
</organism>
<dbReference type="Gene3D" id="2.60.40.3500">
    <property type="match status" value="2"/>
</dbReference>
<gene>
    <name evidence="10" type="ORF">COY52_00065</name>
</gene>
<dbReference type="Pfam" id="PF00263">
    <property type="entry name" value="Secretin"/>
    <property type="match status" value="1"/>
</dbReference>
<dbReference type="PRINTS" id="PR00811">
    <property type="entry name" value="BCTERIALGSPD"/>
</dbReference>
<dbReference type="PRINTS" id="PR01032">
    <property type="entry name" value="PHAGEIV"/>
</dbReference>
<dbReference type="SMART" id="SM00965">
    <property type="entry name" value="STN"/>
    <property type="match status" value="1"/>
</dbReference>
<evidence type="ECO:0000256" key="4">
    <source>
        <dbReference type="ARBA" id="ARBA00023136"/>
    </source>
</evidence>
<dbReference type="Proteomes" id="UP000229307">
    <property type="component" value="Unassembled WGS sequence"/>
</dbReference>
<keyword evidence="2 7" id="KW-0813">Transport</keyword>
<evidence type="ECO:0000313" key="10">
    <source>
        <dbReference type="EMBL" id="PIZ18308.1"/>
    </source>
</evidence>
<dbReference type="PANTHER" id="PTHR30332:SF24">
    <property type="entry name" value="SECRETIN GSPD-RELATED"/>
    <property type="match status" value="1"/>
</dbReference>
<dbReference type="GO" id="GO:0015627">
    <property type="term" value="C:type II protein secretion system complex"/>
    <property type="evidence" value="ECO:0007669"/>
    <property type="project" value="TreeGrafter"/>
</dbReference>